<protein>
    <submittedName>
        <fullName evidence="2">Uncharacterized protein</fullName>
    </submittedName>
</protein>
<keyword evidence="1" id="KW-0472">Membrane</keyword>
<dbReference type="EMBL" id="JADWDJ010000017">
    <property type="protein sequence ID" value="KAG5267933.1"/>
    <property type="molecule type" value="Genomic_DNA"/>
</dbReference>
<proteinExistence type="predicted"/>
<feature type="transmembrane region" description="Helical" evidence="1">
    <location>
        <begin position="20"/>
        <end position="42"/>
    </location>
</feature>
<dbReference type="Proteomes" id="UP000823561">
    <property type="component" value="Chromosome 17"/>
</dbReference>
<comment type="caution">
    <text evidence="2">The sequence shown here is derived from an EMBL/GenBank/DDBJ whole genome shotgun (WGS) entry which is preliminary data.</text>
</comment>
<keyword evidence="1" id="KW-1133">Transmembrane helix</keyword>
<sequence>MAESKPSKKTFRKKHLEGKLLVFFYHCSIESVLAYCISTWYADCSAADTRALQRVINTAQKITGYAVRSP</sequence>
<evidence type="ECO:0000256" key="1">
    <source>
        <dbReference type="SAM" id="Phobius"/>
    </source>
</evidence>
<keyword evidence="1" id="KW-0812">Transmembrane</keyword>
<accession>A0AAV6FYK6</accession>
<reference evidence="2 3" key="1">
    <citation type="submission" date="2020-10" db="EMBL/GenBank/DDBJ databases">
        <title>Chromosome-scale genome assembly of the Allis shad, Alosa alosa.</title>
        <authorList>
            <person name="Margot Z."/>
            <person name="Christophe K."/>
            <person name="Cabau C."/>
            <person name="Louis A."/>
            <person name="Berthelot C."/>
            <person name="Parey E."/>
            <person name="Roest Crollius H."/>
            <person name="Montfort J."/>
            <person name="Robinson-Rechavi M."/>
            <person name="Bucao C."/>
            <person name="Bouchez O."/>
            <person name="Gislard M."/>
            <person name="Lluch J."/>
            <person name="Milhes M."/>
            <person name="Lampietro C."/>
            <person name="Lopez Roques C."/>
            <person name="Donnadieu C."/>
            <person name="Braasch I."/>
            <person name="Desvignes T."/>
            <person name="Postlethwait J."/>
            <person name="Bobe J."/>
            <person name="Guiguen Y."/>
        </authorList>
    </citation>
    <scope>NUCLEOTIDE SEQUENCE [LARGE SCALE GENOMIC DNA]</scope>
    <source>
        <strain evidence="2">M-15738</strain>
        <tissue evidence="2">Blood</tissue>
    </source>
</reference>
<dbReference type="AlphaFoldDB" id="A0AAV6FYK6"/>
<evidence type="ECO:0000313" key="2">
    <source>
        <dbReference type="EMBL" id="KAG5267933.1"/>
    </source>
</evidence>
<organism evidence="2 3">
    <name type="scientific">Alosa alosa</name>
    <name type="common">allis shad</name>
    <dbReference type="NCBI Taxonomy" id="278164"/>
    <lineage>
        <taxon>Eukaryota</taxon>
        <taxon>Metazoa</taxon>
        <taxon>Chordata</taxon>
        <taxon>Craniata</taxon>
        <taxon>Vertebrata</taxon>
        <taxon>Euteleostomi</taxon>
        <taxon>Actinopterygii</taxon>
        <taxon>Neopterygii</taxon>
        <taxon>Teleostei</taxon>
        <taxon>Clupei</taxon>
        <taxon>Clupeiformes</taxon>
        <taxon>Clupeoidei</taxon>
        <taxon>Clupeidae</taxon>
        <taxon>Alosa</taxon>
    </lineage>
</organism>
<name>A0AAV6FYK6_9TELE</name>
<gene>
    <name evidence="2" type="ORF">AALO_G00227590</name>
</gene>
<evidence type="ECO:0000313" key="3">
    <source>
        <dbReference type="Proteomes" id="UP000823561"/>
    </source>
</evidence>
<keyword evidence="3" id="KW-1185">Reference proteome</keyword>